<keyword evidence="2" id="KW-1185">Reference proteome</keyword>
<evidence type="ECO:0008006" key="3">
    <source>
        <dbReference type="Google" id="ProtNLM"/>
    </source>
</evidence>
<accession>A0A1W6MI88</accession>
<name>A0A1W6MI88_9FLAO</name>
<dbReference type="OrthoDB" id="679547at2"/>
<organism evidence="1 2">
    <name type="scientific">Nonlabens spongiae</name>
    <dbReference type="NCBI Taxonomy" id="331648"/>
    <lineage>
        <taxon>Bacteria</taxon>
        <taxon>Pseudomonadati</taxon>
        <taxon>Bacteroidota</taxon>
        <taxon>Flavobacteriia</taxon>
        <taxon>Flavobacteriales</taxon>
        <taxon>Flavobacteriaceae</taxon>
        <taxon>Nonlabens</taxon>
    </lineage>
</organism>
<gene>
    <name evidence="1" type="ORF">BST97_04580</name>
</gene>
<dbReference type="RefSeq" id="WP_085766122.1">
    <property type="nucleotide sequence ID" value="NZ_CP019344.1"/>
</dbReference>
<dbReference type="Proteomes" id="UP000193431">
    <property type="component" value="Chromosome"/>
</dbReference>
<dbReference type="Gene3D" id="2.60.40.1930">
    <property type="match status" value="1"/>
</dbReference>
<evidence type="ECO:0000313" key="2">
    <source>
        <dbReference type="Proteomes" id="UP000193431"/>
    </source>
</evidence>
<sequence>MKTYQVLLFILLIPVFGSGQNQVDSLINNFNERSQIPEENIHLHLNKSIYVKGEDIGYTAYVIDQRTKQPSLATRNLYVQLLDDSYEVVDEKLLLVENGVATHVFETNGSTPAGDYSIKAFTNWMRNFDQPLYAQEPLRILDPSVNMDELYESEERTFTLSILPEGGHAVDGVFVKMGAILKDQYGNGIAASGKVFKNGEEISVFQLDDNGIGSFMLLPDAESDYKFLVELSEQEVVKSGLNIEDKGVSVAVAESHSKVYINLKTNNETLEDRSGEEFVVAINDHKNIKVFKVSLKNHENLLAIKRDSLTAGMNQISYFTHRGLHLGDRLYFKREGLNINKEPKVFLSRQLDSLHINLDFKGISKASSSVSVLPGQSKALPQNHIVSDFYLSTYLKGNIQDPSQYFEKNDRAVEVALDNLLLTQGWTMHDWNNTFGPVDTLRYNWEDGIMVTANLKSKSKSDFLLLPGRFTDSKIITLDNEQKKFSFNGYFPTTGESLKLSAQNKRGKSKPAKIYPQFNPSKFPFFDNIRENLSFKIPDELKSVQLELFDETETLSTVIVEAEVNEDRNQRIRNSARGRIEFFNDADRMRYINIEQYLRNKNFRINRSNGTLRFFYPSARLTDSNNQPNEAVFVLNDQMPISGENLQGFDMSIIDYIELDLSGSTSVFGKSGVPIIKIYFDPNLSPYSKSSKFFTDYIVPLTFEMPAKFYTPTYFDYSSNFFKKLGVIDWQGKLKIENGKAEFTMPYVGQDTMWFIIEGMGDDGTLIHSVQQASVTKD</sequence>
<proteinExistence type="predicted"/>
<protein>
    <recommendedName>
        <fullName evidence="3">Macroglobulin domain-containing protein</fullName>
    </recommendedName>
</protein>
<evidence type="ECO:0000313" key="1">
    <source>
        <dbReference type="EMBL" id="ARN77315.1"/>
    </source>
</evidence>
<reference evidence="1 2" key="1">
    <citation type="submission" date="2016-11" db="EMBL/GenBank/DDBJ databases">
        <title>Trade-off between light-utilization and light-protection in marine flavobacteria.</title>
        <authorList>
            <person name="Kumagai Y."/>
        </authorList>
    </citation>
    <scope>NUCLEOTIDE SEQUENCE [LARGE SCALE GENOMIC DNA]</scope>
    <source>
        <strain evidence="1 2">JCM 13191</strain>
    </source>
</reference>
<dbReference type="AlphaFoldDB" id="A0A1W6MI88"/>
<dbReference type="STRING" id="331648.BST97_04580"/>
<dbReference type="EMBL" id="CP019344">
    <property type="protein sequence ID" value="ARN77315.1"/>
    <property type="molecule type" value="Genomic_DNA"/>
</dbReference>